<dbReference type="GO" id="GO:0016020">
    <property type="term" value="C:membrane"/>
    <property type="evidence" value="ECO:0007669"/>
    <property type="project" value="UniProtKB-SubCell"/>
</dbReference>
<dbReference type="AlphaFoldDB" id="A0A7C9HMM0"/>
<name>A0A7C9HMM0_9RHOB</name>
<dbReference type="InterPro" id="IPR029044">
    <property type="entry name" value="Nucleotide-diphossugar_trans"/>
</dbReference>
<dbReference type="Pfam" id="PF13704">
    <property type="entry name" value="Glyco_tranf_2_4"/>
    <property type="match status" value="1"/>
</dbReference>
<dbReference type="GO" id="GO:0016757">
    <property type="term" value="F:glycosyltransferase activity"/>
    <property type="evidence" value="ECO:0007669"/>
    <property type="project" value="TreeGrafter"/>
</dbReference>
<sequence length="354" mass="39941">MRILLVSCLRNEGPYLLEWLAHHRAAGVTDFLLYTNGCEDGTDTMLDALAAKGVVTHERNRHAETGRAAQWQALADAWAHPLRAEADWVIGIDCDEFINIRAPERRLPGLISAMEGADLISMPWRLFGNNRRARMRDALTLEQFTRAAPQPCPYPFMASSFKTMFSANAPVRKMGVHRPRLTEGARPDWRDGSNRAMPRTIQAGQGAPVHYGRPGANSHVQLNHYSLRSAESFMVKMLRGLPSQMQRQIGLDYWIERNLNMVEDTTIAHMIPATRAALAQLHGMVPELAALHADAVAWHRGRFARLMQTEESVRLFGHLLYCNGQSLPADADLRDLIRWRHASLTGQNQKRENE</sequence>
<organism evidence="4 5">
    <name type="scientific">Sediminimonas qiaohouensis</name>
    <dbReference type="NCBI Taxonomy" id="552061"/>
    <lineage>
        <taxon>Bacteria</taxon>
        <taxon>Pseudomonadati</taxon>
        <taxon>Pseudomonadota</taxon>
        <taxon>Alphaproteobacteria</taxon>
        <taxon>Rhodobacterales</taxon>
        <taxon>Roseobacteraceae</taxon>
        <taxon>Sediminimonas</taxon>
    </lineage>
</organism>
<reference evidence="4 5" key="1">
    <citation type="submission" date="2019-06" db="EMBL/GenBank/DDBJ databases">
        <title>Enrichment of Autotrophic Halophilic Microorganisms from Red Sea Brine Pool Using Microbial Electrosynthesis System.</title>
        <authorList>
            <person name="Alqahtani M.F."/>
            <person name="Bajracharya S."/>
            <person name="Katuri K.P."/>
            <person name="Ali M."/>
            <person name="Saikaly P.E."/>
        </authorList>
    </citation>
    <scope>NUCLEOTIDE SEQUENCE [LARGE SCALE GENOMIC DNA]</scope>
    <source>
        <strain evidence="4">MES6</strain>
    </source>
</reference>
<protein>
    <submittedName>
        <fullName evidence="4">Glycosyltransferase family 2 protein</fullName>
    </submittedName>
</protein>
<accession>A0A7C9HMM0</accession>
<dbReference type="EMBL" id="VENJ01000017">
    <property type="protein sequence ID" value="MTJ05208.1"/>
    <property type="molecule type" value="Genomic_DNA"/>
</dbReference>
<keyword evidence="4" id="KW-0808">Transferase</keyword>
<evidence type="ECO:0000313" key="4">
    <source>
        <dbReference type="EMBL" id="MTJ05208.1"/>
    </source>
</evidence>
<evidence type="ECO:0000256" key="3">
    <source>
        <dbReference type="ARBA" id="ARBA00022989"/>
    </source>
</evidence>
<dbReference type="GO" id="GO:0005737">
    <property type="term" value="C:cytoplasm"/>
    <property type="evidence" value="ECO:0007669"/>
    <property type="project" value="TreeGrafter"/>
</dbReference>
<gene>
    <name evidence="4" type="ORF">FH759_11030</name>
</gene>
<dbReference type="RefSeq" id="WP_273250034.1">
    <property type="nucleotide sequence ID" value="NZ_VENJ01000017.1"/>
</dbReference>
<comment type="caution">
    <text evidence="4">The sequence shown here is derived from an EMBL/GenBank/DDBJ whole genome shotgun (WGS) entry which is preliminary data.</text>
</comment>
<comment type="subcellular location">
    <subcellularLocation>
        <location evidence="1">Membrane</location>
        <topology evidence="1">Single-pass membrane protein</topology>
    </subcellularLocation>
</comment>
<dbReference type="PANTHER" id="PTHR21461">
    <property type="entry name" value="GLYCOSYLTRANSFERASE FAMILY 92 PROTEIN"/>
    <property type="match status" value="1"/>
</dbReference>
<proteinExistence type="predicted"/>
<keyword evidence="2" id="KW-0812">Transmembrane</keyword>
<evidence type="ECO:0000256" key="1">
    <source>
        <dbReference type="ARBA" id="ARBA00004167"/>
    </source>
</evidence>
<evidence type="ECO:0000313" key="5">
    <source>
        <dbReference type="Proteomes" id="UP000483078"/>
    </source>
</evidence>
<evidence type="ECO:0000256" key="2">
    <source>
        <dbReference type="ARBA" id="ARBA00022692"/>
    </source>
</evidence>
<keyword evidence="3" id="KW-1133">Transmembrane helix</keyword>
<dbReference type="SUPFAM" id="SSF53448">
    <property type="entry name" value="Nucleotide-diphospho-sugar transferases"/>
    <property type="match status" value="1"/>
</dbReference>
<dbReference type="Proteomes" id="UP000483078">
    <property type="component" value="Unassembled WGS sequence"/>
</dbReference>
<keyword evidence="3" id="KW-0472">Membrane</keyword>
<dbReference type="PANTHER" id="PTHR21461:SF69">
    <property type="entry name" value="GLYCOSYLTRANSFERASE FAMILY 92 PROTEIN"/>
    <property type="match status" value="1"/>
</dbReference>